<protein>
    <submittedName>
        <fullName evidence="1">Uncharacterized protein</fullName>
    </submittedName>
</protein>
<gene>
    <name evidence="1" type="ORF">N801_15635</name>
</gene>
<dbReference type="Proteomes" id="UP000030013">
    <property type="component" value="Unassembled WGS sequence"/>
</dbReference>
<reference evidence="1 2" key="1">
    <citation type="submission" date="2013-08" db="EMBL/GenBank/DDBJ databases">
        <title>The genome sequence of Knoellia aerolata.</title>
        <authorList>
            <person name="Zhu W."/>
            <person name="Wang G."/>
        </authorList>
    </citation>
    <scope>NUCLEOTIDE SEQUENCE [LARGE SCALE GENOMIC DNA]</scope>
    <source>
        <strain evidence="1 2">DSM 18566</strain>
    </source>
</reference>
<dbReference type="AlphaFoldDB" id="A0A0A0JYS2"/>
<dbReference type="STRING" id="1385519.N801_15635"/>
<accession>A0A0A0JYS2</accession>
<organism evidence="1 2">
    <name type="scientific">Knoellia aerolata DSM 18566</name>
    <dbReference type="NCBI Taxonomy" id="1385519"/>
    <lineage>
        <taxon>Bacteria</taxon>
        <taxon>Bacillati</taxon>
        <taxon>Actinomycetota</taxon>
        <taxon>Actinomycetes</taxon>
        <taxon>Micrococcales</taxon>
        <taxon>Intrasporangiaceae</taxon>
        <taxon>Knoellia</taxon>
    </lineage>
</organism>
<evidence type="ECO:0000313" key="1">
    <source>
        <dbReference type="EMBL" id="KGN42580.1"/>
    </source>
</evidence>
<name>A0A0A0JYS2_9MICO</name>
<proteinExistence type="predicted"/>
<evidence type="ECO:0000313" key="2">
    <source>
        <dbReference type="Proteomes" id="UP000030013"/>
    </source>
</evidence>
<dbReference type="EMBL" id="AVPL01000004">
    <property type="protein sequence ID" value="KGN42580.1"/>
    <property type="molecule type" value="Genomic_DNA"/>
</dbReference>
<dbReference type="RefSeq" id="WP_035932730.1">
    <property type="nucleotide sequence ID" value="NZ_AVPL01000004.1"/>
</dbReference>
<keyword evidence="2" id="KW-1185">Reference proteome</keyword>
<sequence>MPESTVSDVGFAEFVAVLLVETLDSIVASHASQEDRLRALEAAADFTAEEVAATSITAGMVDLTLVELFPDGKGGTSVVVGGPSPSQDVLAELGVTVPRRDGGLSSGDVGAIRNAVALLLARRHLESVQEVRRRGVPRVVVDGGTLRAKLAFTTTRRADTTPATPRRAGAGLTPAATRDVLGSLPVSRIGDLLGPRATVLRPEVLDGIRDLRLRVRPPETNPEPGTPVEKADVFGEIEIRFRTEL</sequence>
<comment type="caution">
    <text evidence="1">The sequence shown here is derived from an EMBL/GenBank/DDBJ whole genome shotgun (WGS) entry which is preliminary data.</text>
</comment>
<dbReference type="OrthoDB" id="597815at2"/>